<keyword evidence="5" id="KW-1133">Transmembrane helix</keyword>
<dbReference type="PANTHER" id="PTHR12226">
    <property type="entry name" value="MANNOSE-P-DOLICHOL UTILIZATION DEFECT 1 LEC35 -RELATED"/>
    <property type="match status" value="1"/>
</dbReference>
<organism evidence="9 10">
    <name type="scientific">Accipiter nisus</name>
    <name type="common">Eurasian sparrowhawk</name>
    <dbReference type="NCBI Taxonomy" id="211598"/>
    <lineage>
        <taxon>Eukaryota</taxon>
        <taxon>Metazoa</taxon>
        <taxon>Chordata</taxon>
        <taxon>Craniata</taxon>
        <taxon>Vertebrata</taxon>
        <taxon>Euteleostomi</taxon>
        <taxon>Archelosauria</taxon>
        <taxon>Archosauria</taxon>
        <taxon>Dinosauria</taxon>
        <taxon>Saurischia</taxon>
        <taxon>Theropoda</taxon>
        <taxon>Coelurosauria</taxon>
        <taxon>Aves</taxon>
        <taxon>Neognathae</taxon>
        <taxon>Neoaves</taxon>
        <taxon>Telluraves</taxon>
        <taxon>Accipitrimorphae</taxon>
        <taxon>Accipitriformes</taxon>
        <taxon>Accipitridae</taxon>
        <taxon>Accipitrinae</taxon>
        <taxon>Accipiter</taxon>
    </lineage>
</organism>
<feature type="compositionally biased region" description="Pro residues" evidence="8">
    <location>
        <begin position="398"/>
        <end position="420"/>
    </location>
</feature>
<evidence type="ECO:0000256" key="6">
    <source>
        <dbReference type="ARBA" id="ARBA00023136"/>
    </source>
</evidence>
<feature type="region of interest" description="Disordered" evidence="8">
    <location>
        <begin position="364"/>
        <end position="425"/>
    </location>
</feature>
<comment type="subcellular location">
    <subcellularLocation>
        <location evidence="1">Membrane</location>
        <topology evidence="1">Multi-pass membrane protein</topology>
    </subcellularLocation>
</comment>
<evidence type="ECO:0000256" key="7">
    <source>
        <dbReference type="ARBA" id="ARBA00038475"/>
    </source>
</evidence>
<name>A0A8B9MJG8_9AVES</name>
<protein>
    <submittedName>
        <fullName evidence="9">Mannose-P-dolichol utilization defect 1</fullName>
    </submittedName>
</protein>
<evidence type="ECO:0000256" key="4">
    <source>
        <dbReference type="ARBA" id="ARBA00022737"/>
    </source>
</evidence>
<keyword evidence="6" id="KW-0472">Membrane</keyword>
<dbReference type="PANTHER" id="PTHR12226:SF2">
    <property type="entry name" value="MANNOSE-P-DOLICHOL UTILIZATION DEFECT 1 PROTEIN"/>
    <property type="match status" value="1"/>
</dbReference>
<keyword evidence="4" id="KW-0677">Repeat</keyword>
<reference evidence="9" key="2">
    <citation type="submission" date="2025-09" db="UniProtKB">
        <authorList>
            <consortium name="Ensembl"/>
        </authorList>
    </citation>
    <scope>IDENTIFICATION</scope>
</reference>
<dbReference type="Gene3D" id="1.20.1280.290">
    <property type="match status" value="1"/>
</dbReference>
<dbReference type="InterPro" id="IPR006603">
    <property type="entry name" value="PQ-loop_rpt"/>
</dbReference>
<evidence type="ECO:0000256" key="8">
    <source>
        <dbReference type="SAM" id="MobiDB-lite"/>
    </source>
</evidence>
<dbReference type="InterPro" id="IPR016817">
    <property type="entry name" value="MannP-dilichol_defect-1"/>
</dbReference>
<dbReference type="GO" id="GO:0009312">
    <property type="term" value="P:oligosaccharide biosynthetic process"/>
    <property type="evidence" value="ECO:0007669"/>
    <property type="project" value="TreeGrafter"/>
</dbReference>
<dbReference type="FunFam" id="1.20.1280.290:FF:000006">
    <property type="entry name" value="mannose-P-dolichol utilization defect 1 protein"/>
    <property type="match status" value="1"/>
</dbReference>
<dbReference type="GO" id="GO:0016020">
    <property type="term" value="C:membrane"/>
    <property type="evidence" value="ECO:0007669"/>
    <property type="project" value="UniProtKB-SubCell"/>
</dbReference>
<dbReference type="Pfam" id="PF04193">
    <property type="entry name" value="PQ-loop"/>
    <property type="match status" value="1"/>
</dbReference>
<proteinExistence type="inferred from homology"/>
<dbReference type="Ensembl" id="ENSANIT00000008853.1">
    <property type="protein sequence ID" value="ENSANIP00000008554.1"/>
    <property type="gene ID" value="ENSANIG00000005789.1"/>
</dbReference>
<feature type="region of interest" description="Disordered" evidence="8">
    <location>
        <begin position="50"/>
        <end position="110"/>
    </location>
</feature>
<evidence type="ECO:0000313" key="9">
    <source>
        <dbReference type="Ensembl" id="ENSANIP00000008554.1"/>
    </source>
</evidence>
<keyword evidence="3" id="KW-0812">Transmembrane</keyword>
<evidence type="ECO:0000256" key="2">
    <source>
        <dbReference type="ARBA" id="ARBA00022448"/>
    </source>
</evidence>
<sequence>MRPARRTRKIVGGPPWRRCAAGSSHSSCPSAASTSYSCGCTCCTVRGAGGGRREAEGGGARGRPPAAIKDGRHLAGGRKCPGAEGRAPPSCSWAETGFDGDGGRSPGHPPAPVPLISLPGPCPLPPAVPCLKILLSKALGYAIVAGSVMVKLPQVLKVVGARSGSGLSIPAVLLELLALGGTVAYGCARAFPFSAWGEALFLLLQTLTIGFLIQHFGGHTGRGQHPHACVLFGVGGGAWTPGSPDCPPAMCVMSPPGLLFVAGYGVLLGALLSPYAPPGLATLLQAANLPIIILSRVRWGGCVWRGGGHTHRGPSGWVCGVALHVWVPGGFGDLDSWVPWRTWRGGCPGLLGVCPQPCPPLASAGGHQLPSGSHGAALRGLHHPPAGGGPGPRVHIPPGKPPLPPCTPTPPPQIPPPHPTLSPQETGDALLALTFVASAACNGLLLAQLLYYRGASVPHPKGD</sequence>
<accession>A0A8B9MJG8</accession>
<dbReference type="Proteomes" id="UP000694541">
    <property type="component" value="Unplaced"/>
</dbReference>
<evidence type="ECO:0000256" key="5">
    <source>
        <dbReference type="ARBA" id="ARBA00022989"/>
    </source>
</evidence>
<keyword evidence="10" id="KW-1185">Reference proteome</keyword>
<evidence type="ECO:0000256" key="1">
    <source>
        <dbReference type="ARBA" id="ARBA00004141"/>
    </source>
</evidence>
<comment type="similarity">
    <text evidence="7">Belongs to the MPDU1 (TC 2.A.43.3) family.</text>
</comment>
<evidence type="ECO:0000313" key="10">
    <source>
        <dbReference type="Proteomes" id="UP000694541"/>
    </source>
</evidence>
<evidence type="ECO:0000256" key="3">
    <source>
        <dbReference type="ARBA" id="ARBA00022692"/>
    </source>
</evidence>
<keyword evidence="2" id="KW-0813">Transport</keyword>
<dbReference type="AlphaFoldDB" id="A0A8B9MJG8"/>
<reference evidence="9" key="1">
    <citation type="submission" date="2025-08" db="UniProtKB">
        <authorList>
            <consortium name="Ensembl"/>
        </authorList>
    </citation>
    <scope>IDENTIFICATION</scope>
</reference>